<dbReference type="EMBL" id="MHNL01000007">
    <property type="protein sequence ID" value="OGZ45219.1"/>
    <property type="molecule type" value="Genomic_DNA"/>
</dbReference>
<evidence type="ECO:0000313" key="1">
    <source>
        <dbReference type="EMBL" id="OGZ45219.1"/>
    </source>
</evidence>
<sequence length="89" mass="10437">MDKENQNLQKQLEKIIADADPEHLHAGIDGEYEEEVKMFLSRINDSMNEEELLDVMHGVFQQMFNLPSDDVIREKYRPVVQEYLKIISG</sequence>
<protein>
    <submittedName>
        <fullName evidence="1">Uncharacterized protein</fullName>
    </submittedName>
</protein>
<name>A0A1G2G4P8_9BACT</name>
<accession>A0A1G2G4P8</accession>
<gene>
    <name evidence="1" type="ORF">A2756_01185</name>
</gene>
<dbReference type="AlphaFoldDB" id="A0A1G2G4P8"/>
<evidence type="ECO:0000313" key="2">
    <source>
        <dbReference type="Proteomes" id="UP000177785"/>
    </source>
</evidence>
<dbReference type="Proteomes" id="UP000177785">
    <property type="component" value="Unassembled WGS sequence"/>
</dbReference>
<organism evidence="1 2">
    <name type="scientific">Candidatus Ryanbacteria bacterium RIFCSPHIGHO2_01_FULL_48_27</name>
    <dbReference type="NCBI Taxonomy" id="1802115"/>
    <lineage>
        <taxon>Bacteria</taxon>
        <taxon>Candidatus Ryaniibacteriota</taxon>
    </lineage>
</organism>
<dbReference type="STRING" id="1802115.A2756_01185"/>
<proteinExistence type="predicted"/>
<dbReference type="InterPro" id="IPR023162">
    <property type="entry name" value="Apc36109-like_dom_sf"/>
</dbReference>
<dbReference type="Gene3D" id="1.10.340.20">
    <property type="entry name" value="Apc36109-like domain"/>
    <property type="match status" value="1"/>
</dbReference>
<comment type="caution">
    <text evidence="1">The sequence shown here is derived from an EMBL/GenBank/DDBJ whole genome shotgun (WGS) entry which is preliminary data.</text>
</comment>
<reference evidence="1 2" key="1">
    <citation type="journal article" date="2016" name="Nat. Commun.">
        <title>Thousands of microbial genomes shed light on interconnected biogeochemical processes in an aquifer system.</title>
        <authorList>
            <person name="Anantharaman K."/>
            <person name="Brown C.T."/>
            <person name="Hug L.A."/>
            <person name="Sharon I."/>
            <person name="Castelle C.J."/>
            <person name="Probst A.J."/>
            <person name="Thomas B.C."/>
            <person name="Singh A."/>
            <person name="Wilkins M.J."/>
            <person name="Karaoz U."/>
            <person name="Brodie E.L."/>
            <person name="Williams K.H."/>
            <person name="Hubbard S.S."/>
            <person name="Banfield J.F."/>
        </authorList>
    </citation>
    <scope>NUCLEOTIDE SEQUENCE [LARGE SCALE GENOMIC DNA]</scope>
</reference>